<dbReference type="InterPro" id="IPR004637">
    <property type="entry name" value="Dat"/>
</dbReference>
<organism evidence="8 9">
    <name type="scientific">Bradyrhizobium elkanii</name>
    <dbReference type="NCBI Taxonomy" id="29448"/>
    <lineage>
        <taxon>Bacteria</taxon>
        <taxon>Pseudomonadati</taxon>
        <taxon>Pseudomonadota</taxon>
        <taxon>Alphaproteobacteria</taxon>
        <taxon>Hyphomicrobiales</taxon>
        <taxon>Nitrobacteraceae</taxon>
        <taxon>Bradyrhizobium</taxon>
    </lineage>
</organism>
<evidence type="ECO:0000256" key="3">
    <source>
        <dbReference type="ARBA" id="ARBA00022571"/>
    </source>
</evidence>
<keyword evidence="5 8" id="KW-0808">Transferase</keyword>
<protein>
    <submittedName>
        <fullName evidence="8">Aminotransferase class III-fold pyridoxal phosphate-dependent enzyme</fullName>
    </submittedName>
</protein>
<reference evidence="8 9" key="1">
    <citation type="submission" date="2019-05" db="EMBL/GenBank/DDBJ databases">
        <title>Draft Genome of Bradyrhizobium elkanii strain SEMIA 938, Used in Commercial Inoculants for Lupinus spp. in Brazil.</title>
        <authorList>
            <person name="Hungria M."/>
            <person name="Delamuta J.R.M."/>
            <person name="Ribeiro R.A."/>
            <person name="Nogueira M.A."/>
        </authorList>
    </citation>
    <scope>NUCLEOTIDE SEQUENCE [LARGE SCALE GENOMIC DNA]</scope>
    <source>
        <strain evidence="8 9">Semia 938</strain>
    </source>
</reference>
<evidence type="ECO:0000256" key="2">
    <source>
        <dbReference type="ARBA" id="ARBA00008954"/>
    </source>
</evidence>
<keyword evidence="3" id="KW-0028">Amino-acid biosynthesis</keyword>
<dbReference type="PANTHER" id="PTHR43552:SF2">
    <property type="entry name" value="DIAMINOBUTYRATE--2-OXOGLUTARATE TRANSAMINASE"/>
    <property type="match status" value="1"/>
</dbReference>
<dbReference type="NCBIfam" id="TIGR00709">
    <property type="entry name" value="dat"/>
    <property type="match status" value="1"/>
</dbReference>
<comment type="caution">
    <text evidence="8">The sequence shown here is derived from an EMBL/GenBank/DDBJ whole genome shotgun (WGS) entry which is preliminary data.</text>
</comment>
<dbReference type="InterPro" id="IPR005814">
    <property type="entry name" value="Aminotrans_3"/>
</dbReference>
<keyword evidence="3" id="KW-0055">Arginine biosynthesis</keyword>
<evidence type="ECO:0000313" key="8">
    <source>
        <dbReference type="EMBL" id="TKV80102.1"/>
    </source>
</evidence>
<keyword evidence="6 7" id="KW-0663">Pyridoxal phosphate</keyword>
<keyword evidence="4 8" id="KW-0032">Aminotransferase</keyword>
<sequence>MNHLADFADSESEVRYYCRQIPNLFVTAKGSLVCDTEGTEFIDFLAGCGSLNYGHNHPKIKSALLDYLRADGIGCALDLHTGAKLAFIRAFRDVVLSPAGMNYRMQFTGPTGANAVEAALKLARKHTGRTNIVAFTNAFHGMSLGALSATGLSRAREGLQGCLDGVVRLPFDGYHGAGQTDLERFAAMAEDPSGGIDPVAAIIVETVQGEGGLNVASRDWLRRLRDVATRIGSLLIVDDIQAGCGRTGRFFSFEDAAIAPDMVCLAKSISGGGLPMSLLLIDSSIDTWRPGEHNGTFRGNNLAFATAGAALDLWLDSDFVAGIAVRSAMLDRWLTDLCVRYPRTITRKKGLGMMAGFECSAPELARAILQEAFKRRLLLEACGPRDEVVKILAPLNIELSLFREGLARLAAAVDAVALERANQPDLAA</sequence>
<dbReference type="Gene3D" id="3.90.1150.10">
    <property type="entry name" value="Aspartate Aminotransferase, domain 1"/>
    <property type="match status" value="1"/>
</dbReference>
<evidence type="ECO:0000313" key="9">
    <source>
        <dbReference type="Proteomes" id="UP000305095"/>
    </source>
</evidence>
<name>A0A4U6S286_BRAEL</name>
<dbReference type="InterPro" id="IPR015424">
    <property type="entry name" value="PyrdxlP-dep_Trfase"/>
</dbReference>
<dbReference type="PROSITE" id="PS00600">
    <property type="entry name" value="AA_TRANSFER_CLASS_3"/>
    <property type="match status" value="1"/>
</dbReference>
<dbReference type="GO" id="GO:0030170">
    <property type="term" value="F:pyridoxal phosphate binding"/>
    <property type="evidence" value="ECO:0007669"/>
    <property type="project" value="InterPro"/>
</dbReference>
<dbReference type="RefSeq" id="WP_137479390.1">
    <property type="nucleotide sequence ID" value="NZ_SZZP01000010.1"/>
</dbReference>
<dbReference type="Pfam" id="PF00202">
    <property type="entry name" value="Aminotran_3"/>
    <property type="match status" value="1"/>
</dbReference>
<proteinExistence type="inferred from homology"/>
<dbReference type="EMBL" id="SZZP01000010">
    <property type="protein sequence ID" value="TKV80102.1"/>
    <property type="molecule type" value="Genomic_DNA"/>
</dbReference>
<comment type="cofactor">
    <cofactor evidence="1">
        <name>pyridoxal 5'-phosphate</name>
        <dbReference type="ChEBI" id="CHEBI:597326"/>
    </cofactor>
</comment>
<evidence type="ECO:0000256" key="1">
    <source>
        <dbReference type="ARBA" id="ARBA00001933"/>
    </source>
</evidence>
<gene>
    <name evidence="8" type="ORF">FDV58_17790</name>
</gene>
<accession>A0A4U6S286</accession>
<dbReference type="FunFam" id="3.40.640.10:FF:000004">
    <property type="entry name" value="Acetylornithine aminotransferase"/>
    <property type="match status" value="1"/>
</dbReference>
<evidence type="ECO:0000256" key="6">
    <source>
        <dbReference type="ARBA" id="ARBA00022898"/>
    </source>
</evidence>
<dbReference type="AlphaFoldDB" id="A0A4U6S286"/>
<dbReference type="NCBIfam" id="NF006733">
    <property type="entry name" value="PRK09264.1"/>
    <property type="match status" value="1"/>
</dbReference>
<dbReference type="InterPro" id="IPR049704">
    <property type="entry name" value="Aminotrans_3_PPA_site"/>
</dbReference>
<evidence type="ECO:0000256" key="4">
    <source>
        <dbReference type="ARBA" id="ARBA00022576"/>
    </source>
</evidence>
<dbReference type="CDD" id="cd00610">
    <property type="entry name" value="OAT_like"/>
    <property type="match status" value="1"/>
</dbReference>
<dbReference type="SUPFAM" id="SSF53383">
    <property type="entry name" value="PLP-dependent transferases"/>
    <property type="match status" value="1"/>
</dbReference>
<dbReference type="GO" id="GO:0006526">
    <property type="term" value="P:L-arginine biosynthetic process"/>
    <property type="evidence" value="ECO:0007669"/>
    <property type="project" value="UniProtKB-KW"/>
</dbReference>
<comment type="similarity">
    <text evidence="2 7">Belongs to the class-III pyridoxal-phosphate-dependent aminotransferase family.</text>
</comment>
<dbReference type="InterPro" id="IPR015421">
    <property type="entry name" value="PyrdxlP-dep_Trfase_major"/>
</dbReference>
<dbReference type="InterPro" id="IPR015422">
    <property type="entry name" value="PyrdxlP-dep_Trfase_small"/>
</dbReference>
<dbReference type="GO" id="GO:0008483">
    <property type="term" value="F:transaminase activity"/>
    <property type="evidence" value="ECO:0007669"/>
    <property type="project" value="UniProtKB-KW"/>
</dbReference>
<dbReference type="Proteomes" id="UP000305095">
    <property type="component" value="Unassembled WGS sequence"/>
</dbReference>
<dbReference type="PANTHER" id="PTHR43552">
    <property type="entry name" value="DIAMINOBUTYRATE--2-OXOGLUTARATE AMINOTRANSFERASE"/>
    <property type="match status" value="1"/>
</dbReference>
<evidence type="ECO:0000256" key="5">
    <source>
        <dbReference type="ARBA" id="ARBA00022679"/>
    </source>
</evidence>
<dbReference type="PIRSF" id="PIRSF000521">
    <property type="entry name" value="Transaminase_4ab_Lys_Orn"/>
    <property type="match status" value="1"/>
</dbReference>
<evidence type="ECO:0000256" key="7">
    <source>
        <dbReference type="RuleBase" id="RU003560"/>
    </source>
</evidence>
<dbReference type="Gene3D" id="3.40.640.10">
    <property type="entry name" value="Type I PLP-dependent aspartate aminotransferase-like (Major domain)"/>
    <property type="match status" value="1"/>
</dbReference>